<proteinExistence type="predicted"/>
<dbReference type="SMART" id="SM00692">
    <property type="entry name" value="DM3"/>
    <property type="match status" value="1"/>
</dbReference>
<reference evidence="8" key="1">
    <citation type="submission" date="2025-08" db="UniProtKB">
        <authorList>
            <consortium name="RefSeq"/>
        </authorList>
    </citation>
    <scope>IDENTIFICATION</scope>
</reference>
<keyword evidence="1" id="KW-0479">Metal-binding</keyword>
<dbReference type="SUPFAM" id="SSF57716">
    <property type="entry name" value="Glucocorticoid receptor-like (DNA-binding domain)"/>
    <property type="match status" value="1"/>
</dbReference>
<evidence type="ECO:0000259" key="6">
    <source>
        <dbReference type="PROSITE" id="PS50950"/>
    </source>
</evidence>
<evidence type="ECO:0000256" key="3">
    <source>
        <dbReference type="ARBA" id="ARBA00022833"/>
    </source>
</evidence>
<dbReference type="SMART" id="SM00980">
    <property type="entry name" value="THAP"/>
    <property type="match status" value="1"/>
</dbReference>
<dbReference type="InterPro" id="IPR026520">
    <property type="entry name" value="THAP3"/>
</dbReference>
<feature type="domain" description="THAP-type" evidence="6">
    <location>
        <begin position="1"/>
        <end position="89"/>
    </location>
</feature>
<evidence type="ECO:0000256" key="5">
    <source>
        <dbReference type="PROSITE-ProRule" id="PRU00309"/>
    </source>
</evidence>
<keyword evidence="3" id="KW-0862">Zinc</keyword>
<accession>A0ABM1JLF4</accession>
<evidence type="ECO:0000313" key="7">
    <source>
        <dbReference type="Proteomes" id="UP000694871"/>
    </source>
</evidence>
<dbReference type="PANTHER" id="PTHR47120:SF1">
    <property type="entry name" value="THAP DOMAIN-CONTAINING PROTEIN 3"/>
    <property type="match status" value="1"/>
</dbReference>
<dbReference type="RefSeq" id="XP_015262291.1">
    <property type="nucleotide sequence ID" value="XM_015406805.1"/>
</dbReference>
<keyword evidence="2 5" id="KW-0863">Zinc-finger</keyword>
<dbReference type="PANTHER" id="PTHR47120">
    <property type="entry name" value="THAP DOMAIN-CONTAINING PROTEIN 3"/>
    <property type="match status" value="1"/>
</dbReference>
<evidence type="ECO:0000256" key="4">
    <source>
        <dbReference type="ARBA" id="ARBA00023125"/>
    </source>
</evidence>
<dbReference type="Gene3D" id="6.20.210.20">
    <property type="entry name" value="THAP domain"/>
    <property type="match status" value="1"/>
</dbReference>
<dbReference type="Proteomes" id="UP000694871">
    <property type="component" value="Unplaced"/>
</dbReference>
<organism evidence="7 8">
    <name type="scientific">Gekko japonicus</name>
    <name type="common">Schlegel's Japanese gecko</name>
    <dbReference type="NCBI Taxonomy" id="146911"/>
    <lineage>
        <taxon>Eukaryota</taxon>
        <taxon>Metazoa</taxon>
        <taxon>Chordata</taxon>
        <taxon>Craniata</taxon>
        <taxon>Vertebrata</taxon>
        <taxon>Euteleostomi</taxon>
        <taxon>Lepidosauria</taxon>
        <taxon>Squamata</taxon>
        <taxon>Bifurcata</taxon>
        <taxon>Gekkota</taxon>
        <taxon>Gekkonidae</taxon>
        <taxon>Gekkoninae</taxon>
        <taxon>Gekko</taxon>
    </lineage>
</organism>
<keyword evidence="7" id="KW-1185">Reference proteome</keyword>
<dbReference type="InterPro" id="IPR006612">
    <property type="entry name" value="THAP_Znf"/>
</dbReference>
<sequence>MVKYCAAYNCSNSDTMLNRKQGITFHRFPKDNRRKQEWAQALCRVDPVSGNLWTPSVWDMICSQHFNPECFREINGKKFLKEGSCPSVFSFPDDCKKINTPKKTRKNAKCVGAFDVPLFQAESSHNGACSEQTTPMILSNRSQDSLENISVGEVEQCSFSLEINPTAECNATDRLMTEHHYHITDSPKTLKRKLDELLMENDKLRRRLRNTPLEEQILHKNVDVSQDSKHSKSVLRETTTMTLDNGGCSYPQETSVGCLH</sequence>
<protein>
    <submittedName>
        <fullName evidence="8">THAP domain-containing protein 6-like</fullName>
    </submittedName>
</protein>
<evidence type="ECO:0000256" key="1">
    <source>
        <dbReference type="ARBA" id="ARBA00022723"/>
    </source>
</evidence>
<dbReference type="Pfam" id="PF05485">
    <property type="entry name" value="THAP"/>
    <property type="match status" value="1"/>
</dbReference>
<gene>
    <name evidence="8" type="primary">LOC107106622</name>
</gene>
<dbReference type="InterPro" id="IPR038441">
    <property type="entry name" value="THAP_Znf_sf"/>
</dbReference>
<name>A0ABM1JLF4_GEKJA</name>
<dbReference type="GeneID" id="107106622"/>
<evidence type="ECO:0000256" key="2">
    <source>
        <dbReference type="ARBA" id="ARBA00022771"/>
    </source>
</evidence>
<dbReference type="PROSITE" id="PS50950">
    <property type="entry name" value="ZF_THAP"/>
    <property type="match status" value="1"/>
</dbReference>
<evidence type="ECO:0000313" key="8">
    <source>
        <dbReference type="RefSeq" id="XP_015262291.1"/>
    </source>
</evidence>
<keyword evidence="4 5" id="KW-0238">DNA-binding</keyword>